<feature type="transmembrane region" description="Helical" evidence="1">
    <location>
        <begin position="59"/>
        <end position="82"/>
    </location>
</feature>
<protein>
    <submittedName>
        <fullName evidence="2">Uncharacterized protein</fullName>
    </submittedName>
</protein>
<gene>
    <name evidence="2" type="ORF">Mic7113_4693</name>
</gene>
<evidence type="ECO:0000256" key="1">
    <source>
        <dbReference type="SAM" id="Phobius"/>
    </source>
</evidence>
<dbReference type="RefSeq" id="WP_015184501.1">
    <property type="nucleotide sequence ID" value="NC_019738.1"/>
</dbReference>
<dbReference type="Proteomes" id="UP000010471">
    <property type="component" value="Chromosome"/>
</dbReference>
<keyword evidence="1" id="KW-0472">Membrane</keyword>
<keyword evidence="3" id="KW-1185">Reference proteome</keyword>
<evidence type="ECO:0000313" key="3">
    <source>
        <dbReference type="Proteomes" id="UP000010471"/>
    </source>
</evidence>
<dbReference type="HOGENOM" id="CLU_2356591_0_0_3"/>
<organism evidence="2 3">
    <name type="scientific">Allocoleopsis franciscana PCC 7113</name>
    <dbReference type="NCBI Taxonomy" id="1173027"/>
    <lineage>
        <taxon>Bacteria</taxon>
        <taxon>Bacillati</taxon>
        <taxon>Cyanobacteriota</taxon>
        <taxon>Cyanophyceae</taxon>
        <taxon>Coleofasciculales</taxon>
        <taxon>Coleofasciculaceae</taxon>
        <taxon>Allocoleopsis</taxon>
        <taxon>Allocoleopsis franciscana</taxon>
    </lineage>
</organism>
<keyword evidence="1" id="KW-1133">Transmembrane helix</keyword>
<proteinExistence type="predicted"/>
<keyword evidence="1" id="KW-0812">Transmembrane</keyword>
<name>K9WKM4_9CYAN</name>
<reference evidence="2 3" key="1">
    <citation type="submission" date="2012-06" db="EMBL/GenBank/DDBJ databases">
        <title>Finished chromosome of genome of Microcoleus sp. PCC 7113.</title>
        <authorList>
            <consortium name="US DOE Joint Genome Institute"/>
            <person name="Gugger M."/>
            <person name="Coursin T."/>
            <person name="Rippka R."/>
            <person name="Tandeau De Marsac N."/>
            <person name="Huntemann M."/>
            <person name="Wei C.-L."/>
            <person name="Han J."/>
            <person name="Detter J.C."/>
            <person name="Han C."/>
            <person name="Tapia R."/>
            <person name="Chen A."/>
            <person name="Kyrpides N."/>
            <person name="Mavromatis K."/>
            <person name="Markowitz V."/>
            <person name="Szeto E."/>
            <person name="Ivanova N."/>
            <person name="Pagani I."/>
            <person name="Pati A."/>
            <person name="Goodwin L."/>
            <person name="Nordberg H.P."/>
            <person name="Cantor M.N."/>
            <person name="Hua S.X."/>
            <person name="Woyke T."/>
            <person name="Kerfeld C.A."/>
        </authorList>
    </citation>
    <scope>NUCLEOTIDE SEQUENCE [LARGE SCALE GENOMIC DNA]</scope>
    <source>
        <strain evidence="2 3">PCC 7113</strain>
    </source>
</reference>
<dbReference type="AlphaFoldDB" id="K9WKM4"/>
<accession>K9WKM4</accession>
<feature type="transmembrane region" description="Helical" evidence="1">
    <location>
        <begin position="27"/>
        <end position="47"/>
    </location>
</feature>
<dbReference type="EMBL" id="CP003630">
    <property type="protein sequence ID" value="AFZ20366.1"/>
    <property type="molecule type" value="Genomic_DNA"/>
</dbReference>
<dbReference type="KEGG" id="mic:Mic7113_4693"/>
<sequence>MGKEVSDFTVQKVQQGQISLMKRINSAWINGVVSGIAVGVLMAYISWESSGRQGKLTEYISSSLLFSSLITISTMAGASVGFTQALRRKFESAKNS</sequence>
<evidence type="ECO:0000313" key="2">
    <source>
        <dbReference type="EMBL" id="AFZ20366.1"/>
    </source>
</evidence>